<evidence type="ECO:0000256" key="6">
    <source>
        <dbReference type="ARBA" id="ARBA00022475"/>
    </source>
</evidence>
<feature type="compositionally biased region" description="Low complexity" evidence="19">
    <location>
        <begin position="89"/>
        <end position="98"/>
    </location>
</feature>
<evidence type="ECO:0000256" key="3">
    <source>
        <dbReference type="ARBA" id="ARBA00007669"/>
    </source>
</evidence>
<sequence length="482" mass="53217">METGRRGAAAHLREQLRFVAPSLWGNDPGRVEELVGTQRPGPGTPSGEEGSGRPRGRTTLSQATTAGLRARRLGTWPEAEGPLRPLPARPSRALLAPPDTSARPGSGSQAGTGSSRCAPAGRRKPSWALTTRRVLVSPSEVRIGYSKFAVRNPEIPETIKRKIKSPVISTTSGKPHNLQLKHNVAGTPELKVTHILKRIFFFPLECICDKYKLTTNCSETGGECRCTSIGTQTTVSCSKLAPKCLVMKAEMTSSKSGRRVKPEGAIQNNDGLYDPDCDDKGLFKAKQCNGTSTCWCVNTAGVRRTDKDSEIICSETVRTYWIIIELKHKAREKPFDKEALGNVLRNAISSRYQLDKKYIGEILYENDVITIDLKQNASEKTYSDVDIADVAYYLEKDVKDESLFFSQKLDLQVHGEQLELDASKAFIYYVDEKPPEFSMQGLQAGIIAVIVVVSVAVIVGIIVLVSIEQVKFHLRIYFFRIT</sequence>
<comment type="subunit">
    <text evidence="17">Monomer. Interacts with phosphorylated CLDN7.</text>
</comment>
<keyword evidence="7 20" id="KW-0812">Transmembrane</keyword>
<evidence type="ECO:0000256" key="15">
    <source>
        <dbReference type="ARBA" id="ARBA00024978"/>
    </source>
</evidence>
<evidence type="ECO:0000256" key="8">
    <source>
        <dbReference type="ARBA" id="ARBA00022729"/>
    </source>
</evidence>
<dbReference type="InterPro" id="IPR036857">
    <property type="entry name" value="Thyroglobulin_1_sf"/>
</dbReference>
<dbReference type="AlphaFoldDB" id="A0A8J5ZN88"/>
<keyword evidence="6" id="KW-1003">Cell membrane</keyword>
<proteinExistence type="inferred from homology"/>
<feature type="compositionally biased region" description="Polar residues" evidence="19">
    <location>
        <begin position="106"/>
        <end position="115"/>
    </location>
</feature>
<dbReference type="EMBL" id="JAGFMF010012281">
    <property type="protein sequence ID" value="KAG8504900.1"/>
    <property type="molecule type" value="Genomic_DNA"/>
</dbReference>
<dbReference type="InterPro" id="IPR041630">
    <property type="entry name" value="EpCAM_N"/>
</dbReference>
<evidence type="ECO:0000256" key="17">
    <source>
        <dbReference type="ARBA" id="ARBA00046807"/>
    </source>
</evidence>
<comment type="caution">
    <text evidence="22">The sequence shown here is derived from an EMBL/GenBank/DDBJ whole genome shotgun (WGS) entry which is preliminary data.</text>
</comment>
<evidence type="ECO:0000256" key="1">
    <source>
        <dbReference type="ARBA" id="ARBA00004435"/>
    </source>
</evidence>
<accession>A0A8J5ZN88</accession>
<keyword evidence="23" id="KW-1185">Reference proteome</keyword>
<dbReference type="PANTHER" id="PTHR14168">
    <property type="entry name" value="TUMOR-ASSOCIATED CALCIUM SIGNAL TRANSDUCER"/>
    <property type="match status" value="1"/>
</dbReference>
<dbReference type="InterPro" id="IPR043406">
    <property type="entry name" value="EPCAM/Trop-2"/>
</dbReference>
<keyword evidence="8" id="KW-0732">Signal</keyword>
<dbReference type="PROSITE" id="PS00484">
    <property type="entry name" value="THYROGLOBULIN_1_1"/>
    <property type="match status" value="1"/>
</dbReference>
<name>A0A8J5ZN88_GALPY</name>
<evidence type="ECO:0000313" key="22">
    <source>
        <dbReference type="EMBL" id="KAG8504900.1"/>
    </source>
</evidence>
<feature type="compositionally biased region" description="Low complexity" evidence="19">
    <location>
        <begin position="39"/>
        <end position="48"/>
    </location>
</feature>
<evidence type="ECO:0000256" key="2">
    <source>
        <dbReference type="ARBA" id="ARBA00004591"/>
    </source>
</evidence>
<evidence type="ECO:0000256" key="20">
    <source>
        <dbReference type="SAM" id="Phobius"/>
    </source>
</evidence>
<keyword evidence="14" id="KW-0325">Glycoprotein</keyword>
<feature type="domain" description="Thyroglobulin type-1" evidence="21">
    <location>
        <begin position="241"/>
        <end position="313"/>
    </location>
</feature>
<keyword evidence="12 20" id="KW-0472">Membrane</keyword>
<dbReference type="SUPFAM" id="SSF57610">
    <property type="entry name" value="Thyroglobulin type-1 domain"/>
    <property type="match status" value="1"/>
</dbReference>
<dbReference type="Pfam" id="PF21283">
    <property type="entry name" value="EPCAM-Trop-2_C"/>
    <property type="match status" value="1"/>
</dbReference>
<dbReference type="FunFam" id="4.10.800.10:FF:000015">
    <property type="entry name" value="Epithelial cell adhesion molecule"/>
    <property type="match status" value="1"/>
</dbReference>
<evidence type="ECO:0000313" key="23">
    <source>
        <dbReference type="Proteomes" id="UP000700334"/>
    </source>
</evidence>
<keyword evidence="5" id="KW-0796">Tight junction</keyword>
<evidence type="ECO:0000256" key="12">
    <source>
        <dbReference type="ARBA" id="ARBA00023136"/>
    </source>
</evidence>
<protein>
    <recommendedName>
        <fullName evidence="4">Epithelial cell adhesion molecule</fullName>
    </recommendedName>
    <alternativeName>
        <fullName evidence="16">Tumor-associated calcium signal transducer 1</fullName>
    </alternativeName>
</protein>
<evidence type="ECO:0000256" key="16">
    <source>
        <dbReference type="ARBA" id="ARBA00031829"/>
    </source>
</evidence>
<dbReference type="PROSITE" id="PS51162">
    <property type="entry name" value="THYROGLOBULIN_1_2"/>
    <property type="match status" value="1"/>
</dbReference>
<dbReference type="OrthoDB" id="8953056at2759"/>
<evidence type="ECO:0000256" key="7">
    <source>
        <dbReference type="ARBA" id="ARBA00022692"/>
    </source>
</evidence>
<keyword evidence="10" id="KW-0965">Cell junction</keyword>
<keyword evidence="9" id="KW-0677">Repeat</keyword>
<evidence type="ECO:0000256" key="9">
    <source>
        <dbReference type="ARBA" id="ARBA00022737"/>
    </source>
</evidence>
<dbReference type="GO" id="GO:0016328">
    <property type="term" value="C:lateral plasma membrane"/>
    <property type="evidence" value="ECO:0007669"/>
    <property type="project" value="UniProtKB-SubCell"/>
</dbReference>
<dbReference type="Pfam" id="PF00086">
    <property type="entry name" value="Thyroglobulin_1"/>
    <property type="match status" value="1"/>
</dbReference>
<feature type="region of interest" description="Disordered" evidence="19">
    <location>
        <begin position="22"/>
        <end position="124"/>
    </location>
</feature>
<dbReference type="Gene3D" id="4.10.800.10">
    <property type="entry name" value="Thyroglobulin type-1"/>
    <property type="match status" value="1"/>
</dbReference>
<reference evidence="22" key="1">
    <citation type="journal article" date="2021" name="Evol. Appl.">
        <title>The genome of the Pyrenean desman and the effects of bottlenecks and inbreeding on the genomic landscape of an endangered species.</title>
        <authorList>
            <person name="Escoda L."/>
            <person name="Castresana J."/>
        </authorList>
    </citation>
    <scope>NUCLEOTIDE SEQUENCE</scope>
    <source>
        <strain evidence="22">IBE-C5619</strain>
    </source>
</reference>
<gene>
    <name evidence="22" type="ORF">J0S82_008422</name>
</gene>
<feature type="transmembrane region" description="Helical" evidence="20">
    <location>
        <begin position="444"/>
        <end position="467"/>
    </location>
</feature>
<dbReference type="SMART" id="SM00211">
    <property type="entry name" value="TY"/>
    <property type="match status" value="1"/>
</dbReference>
<keyword evidence="13" id="KW-1015">Disulfide bond</keyword>
<evidence type="ECO:0000256" key="5">
    <source>
        <dbReference type="ARBA" id="ARBA00022427"/>
    </source>
</evidence>
<comment type="similarity">
    <text evidence="3">Belongs to the EPCAM family.</text>
</comment>
<dbReference type="CDD" id="cd00191">
    <property type="entry name" value="TY"/>
    <property type="match status" value="1"/>
</dbReference>
<dbReference type="InterPro" id="IPR000716">
    <property type="entry name" value="Thyroglobulin_1"/>
</dbReference>
<comment type="caution">
    <text evidence="18">Lacks conserved residue(s) required for the propagation of feature annotation.</text>
</comment>
<dbReference type="Pfam" id="PF18635">
    <property type="entry name" value="EpCAM_N"/>
    <property type="match status" value="1"/>
</dbReference>
<evidence type="ECO:0000256" key="4">
    <source>
        <dbReference type="ARBA" id="ARBA00015562"/>
    </source>
</evidence>
<comment type="subcellular location">
    <subcellularLocation>
        <location evidence="1">Cell junction</location>
        <location evidence="1">Tight junction</location>
    </subcellularLocation>
    <subcellularLocation>
        <location evidence="2">Lateral cell membrane</location>
        <topology evidence="2">Single-pass type I membrane protein</topology>
    </subcellularLocation>
</comment>
<dbReference type="InterPro" id="IPR049420">
    <property type="entry name" value="EPCAM-Trop-2_C"/>
</dbReference>
<dbReference type="Proteomes" id="UP000700334">
    <property type="component" value="Unassembled WGS sequence"/>
</dbReference>
<organism evidence="22 23">
    <name type="scientific">Galemys pyrenaicus</name>
    <name type="common">Iberian desman</name>
    <name type="synonym">Pyrenean desman</name>
    <dbReference type="NCBI Taxonomy" id="202257"/>
    <lineage>
        <taxon>Eukaryota</taxon>
        <taxon>Metazoa</taxon>
        <taxon>Chordata</taxon>
        <taxon>Craniata</taxon>
        <taxon>Vertebrata</taxon>
        <taxon>Euteleostomi</taxon>
        <taxon>Mammalia</taxon>
        <taxon>Eutheria</taxon>
        <taxon>Laurasiatheria</taxon>
        <taxon>Eulipotyphla</taxon>
        <taxon>Talpidae</taxon>
        <taxon>Galemys</taxon>
    </lineage>
</organism>
<evidence type="ECO:0000259" key="21">
    <source>
        <dbReference type="PROSITE" id="PS51162"/>
    </source>
</evidence>
<evidence type="ECO:0000256" key="14">
    <source>
        <dbReference type="ARBA" id="ARBA00023180"/>
    </source>
</evidence>
<evidence type="ECO:0000256" key="10">
    <source>
        <dbReference type="ARBA" id="ARBA00022949"/>
    </source>
</evidence>
<evidence type="ECO:0000256" key="19">
    <source>
        <dbReference type="SAM" id="MobiDB-lite"/>
    </source>
</evidence>
<evidence type="ECO:0000256" key="13">
    <source>
        <dbReference type="ARBA" id="ARBA00023157"/>
    </source>
</evidence>
<keyword evidence="11 20" id="KW-1133">Transmembrane helix</keyword>
<dbReference type="PANTHER" id="PTHR14168:SF2">
    <property type="entry name" value="EPITHELIAL CELL ADHESION MOLECULE"/>
    <property type="match status" value="1"/>
</dbReference>
<dbReference type="GO" id="GO:0005923">
    <property type="term" value="C:bicellular tight junction"/>
    <property type="evidence" value="ECO:0007669"/>
    <property type="project" value="UniProtKB-SubCell"/>
</dbReference>
<dbReference type="GO" id="GO:0098641">
    <property type="term" value="F:cadherin binding involved in cell-cell adhesion"/>
    <property type="evidence" value="ECO:0007669"/>
    <property type="project" value="TreeGrafter"/>
</dbReference>
<comment type="function">
    <text evidence="15">May act as a physical homophilic interaction molecule between intestinal epithelial cells (IECs) and intraepithelial lymphocytes (IELs) at the mucosal epithelium for providing immunological barrier as a first line of defense against mucosal infection. Plays a role in embryonic stem cells proliferation and differentiation. Up-regulates the expression of FABP5, MYC and cyclins A and E.</text>
</comment>
<evidence type="ECO:0000256" key="18">
    <source>
        <dbReference type="PROSITE-ProRule" id="PRU00500"/>
    </source>
</evidence>
<evidence type="ECO:0000256" key="11">
    <source>
        <dbReference type="ARBA" id="ARBA00022989"/>
    </source>
</evidence>